<dbReference type="Proteomes" id="UP000185696">
    <property type="component" value="Unassembled WGS sequence"/>
</dbReference>
<proteinExistence type="predicted"/>
<evidence type="ECO:0000256" key="6">
    <source>
        <dbReference type="SAM" id="MobiDB-lite"/>
    </source>
</evidence>
<dbReference type="InterPro" id="IPR023845">
    <property type="entry name" value="DUF3817_TM"/>
</dbReference>
<dbReference type="NCBIfam" id="TIGR03954">
    <property type="entry name" value="integ_memb_HG"/>
    <property type="match status" value="1"/>
</dbReference>
<comment type="caution">
    <text evidence="9">The sequence shown here is derived from an EMBL/GenBank/DDBJ whole genome shotgun (WGS) entry which is preliminary data.</text>
</comment>
<feature type="transmembrane region" description="Helical" evidence="7">
    <location>
        <begin position="91"/>
        <end position="110"/>
    </location>
</feature>
<reference evidence="9 10" key="1">
    <citation type="submission" date="2016-12" db="EMBL/GenBank/DDBJ databases">
        <title>The draft genome sequence of Actinophytocola xinjiangensis.</title>
        <authorList>
            <person name="Wang W."/>
            <person name="Yuan L."/>
        </authorList>
    </citation>
    <scope>NUCLEOTIDE SEQUENCE [LARGE SCALE GENOMIC DNA]</scope>
    <source>
        <strain evidence="9 10">CGMCC 4.4663</strain>
    </source>
</reference>
<evidence type="ECO:0000256" key="1">
    <source>
        <dbReference type="ARBA" id="ARBA00004651"/>
    </source>
</evidence>
<evidence type="ECO:0000259" key="8">
    <source>
        <dbReference type="Pfam" id="PF12823"/>
    </source>
</evidence>
<dbReference type="OrthoDB" id="9342687at2"/>
<keyword evidence="10" id="KW-1185">Reference proteome</keyword>
<feature type="region of interest" description="Disordered" evidence="6">
    <location>
        <begin position="1"/>
        <end position="21"/>
    </location>
</feature>
<keyword evidence="5 7" id="KW-0472">Membrane</keyword>
<feature type="compositionally biased region" description="Polar residues" evidence="6">
    <location>
        <begin position="1"/>
        <end position="12"/>
    </location>
</feature>
<evidence type="ECO:0000313" key="9">
    <source>
        <dbReference type="EMBL" id="OLF04910.1"/>
    </source>
</evidence>
<keyword evidence="3 7" id="KW-0812">Transmembrane</keyword>
<dbReference type="PANTHER" id="PTHR40077">
    <property type="entry name" value="MEMBRANE PROTEIN-RELATED"/>
    <property type="match status" value="1"/>
</dbReference>
<evidence type="ECO:0000256" key="2">
    <source>
        <dbReference type="ARBA" id="ARBA00022475"/>
    </source>
</evidence>
<evidence type="ECO:0000256" key="3">
    <source>
        <dbReference type="ARBA" id="ARBA00022692"/>
    </source>
</evidence>
<dbReference type="Pfam" id="PF12823">
    <property type="entry name" value="DUF3817"/>
    <property type="match status" value="1"/>
</dbReference>
<evidence type="ECO:0000313" key="10">
    <source>
        <dbReference type="Proteomes" id="UP000185696"/>
    </source>
</evidence>
<dbReference type="EMBL" id="MSIF01000036">
    <property type="protein sequence ID" value="OLF04910.1"/>
    <property type="molecule type" value="Genomic_DNA"/>
</dbReference>
<dbReference type="RefSeq" id="WP_075138085.1">
    <property type="nucleotide sequence ID" value="NZ_MSIF01000036.1"/>
</dbReference>
<protein>
    <recommendedName>
        <fullName evidence="8">DUF3817 domain-containing protein</fullName>
    </recommendedName>
</protein>
<dbReference type="GO" id="GO:0005886">
    <property type="term" value="C:plasma membrane"/>
    <property type="evidence" value="ECO:0007669"/>
    <property type="project" value="UniProtKB-SubCell"/>
</dbReference>
<feature type="transmembrane region" description="Helical" evidence="7">
    <location>
        <begin position="34"/>
        <end position="56"/>
    </location>
</feature>
<name>A0A7Z0WDM0_9PSEU</name>
<keyword evidence="2" id="KW-1003">Cell membrane</keyword>
<dbReference type="PANTHER" id="PTHR40077:SF2">
    <property type="entry name" value="MEMBRANE PROTEIN"/>
    <property type="match status" value="1"/>
</dbReference>
<organism evidence="9 10">
    <name type="scientific">Actinophytocola xinjiangensis</name>
    <dbReference type="NCBI Taxonomy" id="485602"/>
    <lineage>
        <taxon>Bacteria</taxon>
        <taxon>Bacillati</taxon>
        <taxon>Actinomycetota</taxon>
        <taxon>Actinomycetes</taxon>
        <taxon>Pseudonocardiales</taxon>
        <taxon>Pseudonocardiaceae</taxon>
    </lineage>
</organism>
<sequence length="124" mass="12970">MTSPEPSVTDENPTAAEESGAADVVPSALARYRVMAYIVGVGLLALCASMLLKYVFDSDGSMAIIGPAHGFLYVVYLVATVDLAIKAGWSMKGTVLVMLAGMVPFVSFVAERRVVRKVGAGTAL</sequence>
<gene>
    <name evidence="9" type="ORF">BLA60_38810</name>
</gene>
<keyword evidence="4 7" id="KW-1133">Transmembrane helix</keyword>
<evidence type="ECO:0000256" key="7">
    <source>
        <dbReference type="SAM" id="Phobius"/>
    </source>
</evidence>
<feature type="transmembrane region" description="Helical" evidence="7">
    <location>
        <begin position="63"/>
        <end position="85"/>
    </location>
</feature>
<feature type="domain" description="DUF3817" evidence="8">
    <location>
        <begin position="29"/>
        <end position="116"/>
    </location>
</feature>
<accession>A0A7Z0WDM0</accession>
<evidence type="ECO:0000256" key="4">
    <source>
        <dbReference type="ARBA" id="ARBA00022989"/>
    </source>
</evidence>
<comment type="subcellular location">
    <subcellularLocation>
        <location evidence="1">Cell membrane</location>
        <topology evidence="1">Multi-pass membrane protein</topology>
    </subcellularLocation>
</comment>
<evidence type="ECO:0000256" key="5">
    <source>
        <dbReference type="ARBA" id="ARBA00023136"/>
    </source>
</evidence>
<dbReference type="AlphaFoldDB" id="A0A7Z0WDM0"/>